<organism evidence="1 2">
    <name type="scientific">Trifolium pratense</name>
    <name type="common">Red clover</name>
    <dbReference type="NCBI Taxonomy" id="57577"/>
    <lineage>
        <taxon>Eukaryota</taxon>
        <taxon>Viridiplantae</taxon>
        <taxon>Streptophyta</taxon>
        <taxon>Embryophyta</taxon>
        <taxon>Tracheophyta</taxon>
        <taxon>Spermatophyta</taxon>
        <taxon>Magnoliopsida</taxon>
        <taxon>eudicotyledons</taxon>
        <taxon>Gunneridae</taxon>
        <taxon>Pentapetalae</taxon>
        <taxon>rosids</taxon>
        <taxon>fabids</taxon>
        <taxon>Fabales</taxon>
        <taxon>Fabaceae</taxon>
        <taxon>Papilionoideae</taxon>
        <taxon>50 kb inversion clade</taxon>
        <taxon>NPAAA clade</taxon>
        <taxon>Hologalegina</taxon>
        <taxon>IRL clade</taxon>
        <taxon>Trifolieae</taxon>
        <taxon>Trifolium</taxon>
    </lineage>
</organism>
<dbReference type="Proteomes" id="UP000236291">
    <property type="component" value="Unassembled WGS sequence"/>
</dbReference>
<sequence length="57" mass="6573">MGDWVSWDDKSQKLKSTIQFQKLLPTEDSPLADKIIETFNQFGVVPLSIEFLAMDDR</sequence>
<dbReference type="AlphaFoldDB" id="A0A2K3KT59"/>
<gene>
    <name evidence="1" type="ORF">L195_g056733</name>
</gene>
<evidence type="ECO:0000313" key="2">
    <source>
        <dbReference type="Proteomes" id="UP000236291"/>
    </source>
</evidence>
<dbReference type="EMBL" id="ASHM01108822">
    <property type="protein sequence ID" value="PNX69470.1"/>
    <property type="molecule type" value="Genomic_DNA"/>
</dbReference>
<name>A0A2K3KT59_TRIPR</name>
<protein>
    <submittedName>
        <fullName evidence="1">Uncharacterized protein</fullName>
    </submittedName>
</protein>
<reference evidence="1 2" key="2">
    <citation type="journal article" date="2017" name="Front. Plant Sci.">
        <title>Gene Classification and Mining of Molecular Markers Useful in Red Clover (Trifolium pratense) Breeding.</title>
        <authorList>
            <person name="Istvanek J."/>
            <person name="Dluhosova J."/>
            <person name="Dluhos P."/>
            <person name="Patkova L."/>
            <person name="Nedelnik J."/>
            <person name="Repkova J."/>
        </authorList>
    </citation>
    <scope>NUCLEOTIDE SEQUENCE [LARGE SCALE GENOMIC DNA]</scope>
    <source>
        <strain evidence="2">cv. Tatra</strain>
        <tissue evidence="1">Young leaves</tissue>
    </source>
</reference>
<accession>A0A2K3KT59</accession>
<proteinExistence type="predicted"/>
<evidence type="ECO:0000313" key="1">
    <source>
        <dbReference type="EMBL" id="PNX69470.1"/>
    </source>
</evidence>
<reference evidence="1 2" key="1">
    <citation type="journal article" date="2014" name="Am. J. Bot.">
        <title>Genome assembly and annotation for red clover (Trifolium pratense; Fabaceae).</title>
        <authorList>
            <person name="Istvanek J."/>
            <person name="Jaros M."/>
            <person name="Krenek A."/>
            <person name="Repkova J."/>
        </authorList>
    </citation>
    <scope>NUCLEOTIDE SEQUENCE [LARGE SCALE GENOMIC DNA]</scope>
    <source>
        <strain evidence="2">cv. Tatra</strain>
        <tissue evidence="1">Young leaves</tissue>
    </source>
</reference>
<comment type="caution">
    <text evidence="1">The sequence shown here is derived from an EMBL/GenBank/DDBJ whole genome shotgun (WGS) entry which is preliminary data.</text>
</comment>